<dbReference type="Pfam" id="PF04023">
    <property type="entry name" value="FeoA"/>
    <property type="match status" value="1"/>
</dbReference>
<dbReference type="EMBL" id="CP006568">
    <property type="protein sequence ID" value="AHF72987.1"/>
    <property type="molecule type" value="Genomic_DNA"/>
</dbReference>
<dbReference type="eggNOG" id="COG1918">
    <property type="taxonomic scope" value="Bacteria"/>
</dbReference>
<evidence type="ECO:0000259" key="2">
    <source>
        <dbReference type="SMART" id="SM00899"/>
    </source>
</evidence>
<dbReference type="PATRIC" id="fig|2342.5.peg.266"/>
<dbReference type="InterPro" id="IPR052713">
    <property type="entry name" value="FeoA"/>
</dbReference>
<reference evidence="3 4" key="1">
    <citation type="journal article" date="2014" name="Genome Biol. Evol.">
        <title>Genome degeneration and adaptation in a nascent stage of symbiosis.</title>
        <authorList>
            <person name="Oakeson K.F."/>
            <person name="Gil R."/>
            <person name="Clayton A.L."/>
            <person name="Dunn D.M."/>
            <person name="von Niederhausern A.C."/>
            <person name="Hamil C."/>
            <person name="Aoyagi A."/>
            <person name="Duval B."/>
            <person name="Baca A."/>
            <person name="Silva F.J."/>
            <person name="Vallier A."/>
            <person name="Jackson D.G."/>
            <person name="Latorre A."/>
            <person name="Weiss R.B."/>
            <person name="Heddi A."/>
            <person name="Moya A."/>
            <person name="Dale C."/>
        </authorList>
    </citation>
    <scope>NUCLEOTIDE SEQUENCE [LARGE SCALE GENOMIC DNA]</scope>
    <source>
        <strain evidence="4">none</strain>
    </source>
</reference>
<dbReference type="InterPro" id="IPR007167">
    <property type="entry name" value="Fe-transptr_FeoA-like"/>
</dbReference>
<accession>W0HKJ0</accession>
<dbReference type="RefSeq" id="WP_025244052.1">
    <property type="nucleotide sequence ID" value="NZ_CP006568.1"/>
</dbReference>
<keyword evidence="4" id="KW-1185">Reference proteome</keyword>
<dbReference type="SMART" id="SM00899">
    <property type="entry name" value="FeoA"/>
    <property type="match status" value="1"/>
</dbReference>
<dbReference type="PANTHER" id="PTHR42954:SF2">
    <property type="entry name" value="FE(2+) TRANSPORT PROTEIN A"/>
    <property type="match status" value="1"/>
</dbReference>
<dbReference type="Gene3D" id="2.30.30.90">
    <property type="match status" value="1"/>
</dbReference>
<name>W0HKJ0_9GAMM</name>
<dbReference type="SUPFAM" id="SSF50037">
    <property type="entry name" value="C-terminal domain of transcriptional repressors"/>
    <property type="match status" value="1"/>
</dbReference>
<proteinExistence type="predicted"/>
<dbReference type="NCBIfam" id="NF007106">
    <property type="entry name" value="PRK09555.1"/>
    <property type="match status" value="1"/>
</dbReference>
<sequence length="77" mass="8859">MQLQLQLQYHYKITGYAKEIPPAFRQKMLSLGMLPGSSFQVVRVAPLGDPVQIEVRRVQLVLRKKDLSLLLLSRTDH</sequence>
<dbReference type="PANTHER" id="PTHR42954">
    <property type="entry name" value="FE(2+) TRANSPORT PROTEIN A"/>
    <property type="match status" value="1"/>
</dbReference>
<dbReference type="InterPro" id="IPR038157">
    <property type="entry name" value="FeoA_core_dom"/>
</dbReference>
<dbReference type="Proteomes" id="UP000019025">
    <property type="component" value="Chromosome"/>
</dbReference>
<evidence type="ECO:0000256" key="1">
    <source>
        <dbReference type="ARBA" id="ARBA00023004"/>
    </source>
</evidence>
<feature type="domain" description="Ferrous iron transporter FeoA-like" evidence="2">
    <location>
        <begin position="1"/>
        <end position="74"/>
    </location>
</feature>
<gene>
    <name evidence="3" type="primary">feoA</name>
    <name evidence="3" type="ORF">SOPEG_0291</name>
</gene>
<protein>
    <submittedName>
        <fullName evidence="3">Ferrous iron transport protein A</fullName>
    </submittedName>
</protein>
<evidence type="ECO:0000313" key="4">
    <source>
        <dbReference type="Proteomes" id="UP000019025"/>
    </source>
</evidence>
<keyword evidence="1" id="KW-0408">Iron</keyword>
<dbReference type="AlphaFoldDB" id="W0HKJ0"/>
<dbReference type="GO" id="GO:0046914">
    <property type="term" value="F:transition metal ion binding"/>
    <property type="evidence" value="ECO:0007669"/>
    <property type="project" value="InterPro"/>
</dbReference>
<dbReference type="KEGG" id="pes:SOPEG_0291"/>
<dbReference type="HOGENOM" id="CLU_150646_13_0_6"/>
<organism evidence="3 4">
    <name type="scientific">Candidatus Sodalis pierantonii str. SOPE</name>
    <dbReference type="NCBI Taxonomy" id="2342"/>
    <lineage>
        <taxon>Bacteria</taxon>
        <taxon>Pseudomonadati</taxon>
        <taxon>Pseudomonadota</taxon>
        <taxon>Gammaproteobacteria</taxon>
        <taxon>Enterobacterales</taxon>
        <taxon>Bruguierivoracaceae</taxon>
        <taxon>Sodalis</taxon>
    </lineage>
</organism>
<evidence type="ECO:0000313" key="3">
    <source>
        <dbReference type="EMBL" id="AHF72987.1"/>
    </source>
</evidence>
<dbReference type="InterPro" id="IPR008988">
    <property type="entry name" value="Transcriptional_repressor_C"/>
</dbReference>
<dbReference type="STRING" id="2342.SOPEG_0291"/>